<accession>A0A6J0LCD2</accession>
<name>A0A6J0LCD2_RAPSA</name>
<feature type="region of interest" description="Disordered" evidence="2">
    <location>
        <begin position="284"/>
        <end position="305"/>
    </location>
</feature>
<feature type="compositionally biased region" description="Low complexity" evidence="2">
    <location>
        <begin position="510"/>
        <end position="519"/>
    </location>
</feature>
<gene>
    <name evidence="6" type="primary">LOC108828355</name>
</gene>
<evidence type="ECO:0000256" key="2">
    <source>
        <dbReference type="SAM" id="MobiDB-lite"/>
    </source>
</evidence>
<dbReference type="Pfam" id="PF01436">
    <property type="entry name" value="NHL"/>
    <property type="match status" value="1"/>
</dbReference>
<keyword evidence="1" id="KW-0677">Repeat</keyword>
<evidence type="ECO:0000313" key="5">
    <source>
        <dbReference type="Proteomes" id="UP000504610"/>
    </source>
</evidence>
<evidence type="ECO:0000313" key="6">
    <source>
        <dbReference type="RefSeq" id="XP_018457513.2"/>
    </source>
</evidence>
<dbReference type="InterPro" id="IPR011042">
    <property type="entry name" value="6-blade_b-propeller_TolB-like"/>
</dbReference>
<dbReference type="Proteomes" id="UP000504610">
    <property type="component" value="Chromosome 9"/>
</dbReference>
<feature type="region of interest" description="Disordered" evidence="2">
    <location>
        <begin position="426"/>
        <end position="447"/>
    </location>
</feature>
<evidence type="ECO:0000256" key="1">
    <source>
        <dbReference type="ARBA" id="ARBA00022737"/>
    </source>
</evidence>
<dbReference type="AlphaFoldDB" id="A0A6J0LCD2"/>
<keyword evidence="3" id="KW-0472">Membrane</keyword>
<evidence type="ECO:0000256" key="3">
    <source>
        <dbReference type="SAM" id="Phobius"/>
    </source>
</evidence>
<evidence type="ECO:0000256" key="4">
    <source>
        <dbReference type="SAM" id="SignalP"/>
    </source>
</evidence>
<dbReference type="KEGG" id="rsz:108828355"/>
<dbReference type="PANTHER" id="PTHR13833">
    <property type="match status" value="1"/>
</dbReference>
<organism evidence="5 6">
    <name type="scientific">Raphanus sativus</name>
    <name type="common">Radish</name>
    <name type="synonym">Raphanus raphanistrum var. sativus</name>
    <dbReference type="NCBI Taxonomy" id="3726"/>
    <lineage>
        <taxon>Eukaryota</taxon>
        <taxon>Viridiplantae</taxon>
        <taxon>Streptophyta</taxon>
        <taxon>Embryophyta</taxon>
        <taxon>Tracheophyta</taxon>
        <taxon>Spermatophyta</taxon>
        <taxon>Magnoliopsida</taxon>
        <taxon>eudicotyledons</taxon>
        <taxon>Gunneridae</taxon>
        <taxon>Pentapetalae</taxon>
        <taxon>rosids</taxon>
        <taxon>malvids</taxon>
        <taxon>Brassicales</taxon>
        <taxon>Brassicaceae</taxon>
        <taxon>Brassiceae</taxon>
        <taxon>Raphanus</taxon>
    </lineage>
</organism>
<reference evidence="6" key="2">
    <citation type="submission" date="2025-08" db="UniProtKB">
        <authorList>
            <consortium name="RefSeq"/>
        </authorList>
    </citation>
    <scope>IDENTIFICATION</scope>
    <source>
        <tissue evidence="6">Leaf</tissue>
    </source>
</reference>
<feature type="region of interest" description="Disordered" evidence="2">
    <location>
        <begin position="471"/>
        <end position="519"/>
    </location>
</feature>
<sequence>MGRDILLPSTLILLLLSGFVSSAPSANSPAKIINGFITNHGSSLMKWIWSLKTTSKKTTIATRSMVKFEDGYAVETVFDGSKLGIEPYSVEVLPNGELLVLDSDNSNIYKISSSLSLYSRPRLVTGSPEGYAGHVDGRLRDAKLNHPKGLAVDDRGNIYVADTVNNAIRKISEAGVTTIAGGKTGRNGGGGHVDGPSEDAKFSNDFDVVYVGSSCSLLVIDRGNRAIREIQLRFDDCAYQYESGFPLGVAVLVAAGFFGYMMALLQRRVGSIVSSSQNVSVLDQETFEADPDQKKPFRPSLIPSGDDEQLLEKQDESFLASMGNLASNAWVTVTEMLRKRQQTAATGFQEYHQTKQSSSAAFSTTTTPWPIQESFVIPEEDEPPPVEHRNQTPRKTYAFMSKDAEKMQQLRQSRAFYSSWEAAAEFPNQQQQQQKQQQQKQQHRRHYSSIPHTYYEQNSEKTNEVVFGAVQEKKSSKRAAKPKESEDQINNSINNNTQQNLHHRAHSVSYPYGYYPPYT</sequence>
<dbReference type="RefSeq" id="XP_018457513.2">
    <property type="nucleotide sequence ID" value="XM_018602011.2"/>
</dbReference>
<dbReference type="PANTHER" id="PTHR13833:SF82">
    <property type="entry name" value="NHL REPEAT-CONTAINING PROTEIN"/>
    <property type="match status" value="1"/>
</dbReference>
<keyword evidence="5" id="KW-1185">Reference proteome</keyword>
<feature type="signal peptide" evidence="4">
    <location>
        <begin position="1"/>
        <end position="22"/>
    </location>
</feature>
<dbReference type="GeneID" id="108828355"/>
<keyword evidence="3" id="KW-1133">Transmembrane helix</keyword>
<reference evidence="5" key="1">
    <citation type="journal article" date="2019" name="Database">
        <title>The radish genome database (RadishGD): an integrated information resource for radish genomics.</title>
        <authorList>
            <person name="Yu H.J."/>
            <person name="Baek S."/>
            <person name="Lee Y.J."/>
            <person name="Cho A."/>
            <person name="Mun J.H."/>
        </authorList>
    </citation>
    <scope>NUCLEOTIDE SEQUENCE [LARGE SCALE GENOMIC DNA]</scope>
    <source>
        <strain evidence="5">cv. WK10039</strain>
    </source>
</reference>
<dbReference type="InterPro" id="IPR001258">
    <property type="entry name" value="NHL_repeat"/>
</dbReference>
<proteinExistence type="predicted"/>
<feature type="chain" id="PRO_5040972351" evidence="4">
    <location>
        <begin position="23"/>
        <end position="519"/>
    </location>
</feature>
<feature type="compositionally biased region" description="Low complexity" evidence="2">
    <location>
        <begin position="429"/>
        <end position="440"/>
    </location>
</feature>
<keyword evidence="3" id="KW-0812">Transmembrane</keyword>
<protein>
    <submittedName>
        <fullName evidence="6">Uncharacterized protein LOC108828355</fullName>
    </submittedName>
</protein>
<dbReference type="SUPFAM" id="SSF101898">
    <property type="entry name" value="NHL repeat"/>
    <property type="match status" value="1"/>
</dbReference>
<dbReference type="OrthoDB" id="342730at2759"/>
<feature type="transmembrane region" description="Helical" evidence="3">
    <location>
        <begin position="245"/>
        <end position="265"/>
    </location>
</feature>
<feature type="compositionally biased region" description="Low complexity" evidence="2">
    <location>
        <begin position="488"/>
        <end position="500"/>
    </location>
</feature>
<dbReference type="Gene3D" id="2.120.10.30">
    <property type="entry name" value="TolB, C-terminal domain"/>
    <property type="match status" value="1"/>
</dbReference>
<keyword evidence="4" id="KW-0732">Signal</keyword>